<dbReference type="Proteomes" id="UP000077245">
    <property type="component" value="Unassembled WGS sequence"/>
</dbReference>
<keyword evidence="3" id="KW-1185">Reference proteome</keyword>
<gene>
    <name evidence="2" type="ORF">MBCUR_19270</name>
</gene>
<comment type="caution">
    <text evidence="2">The sequence shown here is derived from an EMBL/GenBank/DDBJ whole genome shotgun (WGS) entry which is preliminary data.</text>
</comment>
<dbReference type="EMBL" id="LWMV01000224">
    <property type="protein sequence ID" value="KZX10101.1"/>
    <property type="molecule type" value="Genomic_DNA"/>
</dbReference>
<reference evidence="2 3" key="1">
    <citation type="submission" date="2016-04" db="EMBL/GenBank/DDBJ databases">
        <title>Genome sequence of Methanobrevibacter curvatus DSM 11111.</title>
        <authorList>
            <person name="Poehlein A."/>
            <person name="Seedorf H."/>
            <person name="Daniel R."/>
        </authorList>
    </citation>
    <scope>NUCLEOTIDE SEQUENCE [LARGE SCALE GENOMIC DNA]</scope>
    <source>
        <strain evidence="2 3">DSM 11111</strain>
    </source>
</reference>
<dbReference type="PATRIC" id="fig|49547.3.peg.2035"/>
<keyword evidence="1" id="KW-0812">Transmembrane</keyword>
<protein>
    <submittedName>
        <fullName evidence="2">Uncharacterized protein</fullName>
    </submittedName>
</protein>
<name>A0A165Z0R3_9EURY</name>
<keyword evidence="1" id="KW-1133">Transmembrane helix</keyword>
<sequence length="412" mass="45543">MFVLKSIFIRLKIKHVWDFMSSVIHRSSLKIIIALIIIVSFLHIIAFYTPMEYEPDYLVEMAAVPVGSTVFSGDHIIDSNAMKYPILGNLNFLQSSILNLDVLGVISAIFTGTVSVPVSHISQTGILANGQVTSFDGPGVLVYKNNKLSVLAPENFLWAKSVPYTYAVKTEKGIDIVQNNKTIKAIEFDQIKNETVPHDFVSADYIYKWAKNGKIGKQMVIEYGLSNFSDNRSLVSPEKIKEYFGEEVYKYTCSYPLNRPVLIYSHDYKEENLTTAMSVLGSYPQYGNAGRESNARQFVKAWNGTFVAPKSFASGNALVGFTSLRDVHATGGAAAHGVCPPARSLRAAVMSAGFPLPIGMNGAHEAVNYDVSPSTEILVYNPYDYPVKILMWTEGSGTGLRIYTKLVKLVEN</sequence>
<feature type="transmembrane region" description="Helical" evidence="1">
    <location>
        <begin position="29"/>
        <end position="48"/>
    </location>
</feature>
<evidence type="ECO:0000313" key="3">
    <source>
        <dbReference type="Proteomes" id="UP000077245"/>
    </source>
</evidence>
<dbReference type="STRING" id="49547.MBCUR_19270"/>
<organism evidence="2 3">
    <name type="scientific">Methanobrevibacter curvatus</name>
    <dbReference type="NCBI Taxonomy" id="49547"/>
    <lineage>
        <taxon>Archaea</taxon>
        <taxon>Methanobacteriati</taxon>
        <taxon>Methanobacteriota</taxon>
        <taxon>Methanomada group</taxon>
        <taxon>Methanobacteria</taxon>
        <taxon>Methanobacteriales</taxon>
        <taxon>Methanobacteriaceae</taxon>
        <taxon>Methanobrevibacter</taxon>
    </lineage>
</organism>
<accession>A0A165Z0R3</accession>
<dbReference type="AlphaFoldDB" id="A0A165Z0R3"/>
<proteinExistence type="predicted"/>
<keyword evidence="1" id="KW-0472">Membrane</keyword>
<evidence type="ECO:0000313" key="2">
    <source>
        <dbReference type="EMBL" id="KZX10101.1"/>
    </source>
</evidence>
<evidence type="ECO:0000256" key="1">
    <source>
        <dbReference type="SAM" id="Phobius"/>
    </source>
</evidence>